<accession>A0A348G319</accession>
<feature type="compositionally biased region" description="Gly residues" evidence="1">
    <location>
        <begin position="256"/>
        <end position="267"/>
    </location>
</feature>
<protein>
    <submittedName>
        <fullName evidence="2">Uncharacterized protein</fullName>
    </submittedName>
</protein>
<evidence type="ECO:0000313" key="3">
    <source>
        <dbReference type="Proteomes" id="UP000266934"/>
    </source>
</evidence>
<evidence type="ECO:0000256" key="1">
    <source>
        <dbReference type="SAM" id="MobiDB-lite"/>
    </source>
</evidence>
<organism evidence="2 3">
    <name type="scientific">Blastochloris tepida</name>
    <dbReference type="NCBI Taxonomy" id="2233851"/>
    <lineage>
        <taxon>Bacteria</taxon>
        <taxon>Pseudomonadati</taxon>
        <taxon>Pseudomonadota</taxon>
        <taxon>Alphaproteobacteria</taxon>
        <taxon>Hyphomicrobiales</taxon>
        <taxon>Blastochloridaceae</taxon>
        <taxon>Blastochloris</taxon>
    </lineage>
</organism>
<sequence length="267" mass="26288">MRDEMRGLIQEFKGAAVSAGEVLEKSGTAGAAAVGASLNGAGQAVAAALTSASEALTGAGQAAGAALQRGGEAAGARLDQAGSGFGGRAETLAQQVAALTTATNGIVLRLTEFEQAADKAAQPLTASATDLRAAGQAARAAVEPLGQAAQAVGRAADQIAGAGQRLESTQAAAGRLAENLTQAVGRFEGVDRDLARVLGELQVGLQGFTEQVAKTVKQTDDNLGKAAGQLGNAVKDLEAVLEPLADVLPSRPHGGAPAGNGPGLGRP</sequence>
<reference evidence="2 3" key="1">
    <citation type="submission" date="2018-08" db="EMBL/GenBank/DDBJ databases">
        <title>Complete genome sequencing of Blastochloris tepida GI.</title>
        <authorList>
            <person name="Tsukatani Y."/>
            <person name="Mori H."/>
        </authorList>
    </citation>
    <scope>NUCLEOTIDE SEQUENCE [LARGE SCALE GENOMIC DNA]</scope>
    <source>
        <strain evidence="2 3">GI</strain>
    </source>
</reference>
<evidence type="ECO:0000313" key="2">
    <source>
        <dbReference type="EMBL" id="BBF93952.1"/>
    </source>
</evidence>
<name>A0A348G319_9HYPH</name>
<dbReference type="AlphaFoldDB" id="A0A348G319"/>
<proteinExistence type="predicted"/>
<keyword evidence="3" id="KW-1185">Reference proteome</keyword>
<feature type="region of interest" description="Disordered" evidence="1">
    <location>
        <begin position="246"/>
        <end position="267"/>
    </location>
</feature>
<dbReference type="KEGG" id="blag:BLTE_26370"/>
<dbReference type="EMBL" id="AP018907">
    <property type="protein sequence ID" value="BBF93952.1"/>
    <property type="molecule type" value="Genomic_DNA"/>
</dbReference>
<gene>
    <name evidence="2" type="ORF">BLTE_26370</name>
</gene>
<dbReference type="Proteomes" id="UP000266934">
    <property type="component" value="Chromosome"/>
</dbReference>